<dbReference type="InterPro" id="IPR002110">
    <property type="entry name" value="Ankyrin_rpt"/>
</dbReference>
<dbReference type="Pfam" id="PF12796">
    <property type="entry name" value="Ank_2"/>
    <property type="match status" value="1"/>
</dbReference>
<dbReference type="SMART" id="SM00248">
    <property type="entry name" value="ANK"/>
    <property type="match status" value="2"/>
</dbReference>
<feature type="region of interest" description="Disordered" evidence="4">
    <location>
        <begin position="219"/>
        <end position="254"/>
    </location>
</feature>
<feature type="domain" description="BRCT" evidence="5">
    <location>
        <begin position="577"/>
        <end position="673"/>
    </location>
</feature>
<dbReference type="Gene3D" id="3.30.40.10">
    <property type="entry name" value="Zinc/RING finger domain, C3HC4 (zinc finger)"/>
    <property type="match status" value="1"/>
</dbReference>
<keyword evidence="1" id="KW-0677">Repeat</keyword>
<feature type="compositionally biased region" description="Basic and acidic residues" evidence="4">
    <location>
        <begin position="234"/>
        <end position="245"/>
    </location>
</feature>
<feature type="compositionally biased region" description="Basic and acidic residues" evidence="4">
    <location>
        <begin position="435"/>
        <end position="444"/>
    </location>
</feature>
<dbReference type="CDD" id="cd17734">
    <property type="entry name" value="BRCT_Bard1_rpt1"/>
    <property type="match status" value="1"/>
</dbReference>
<keyword evidence="2 3" id="KW-0040">ANK repeat</keyword>
<dbReference type="PROSITE" id="PS50088">
    <property type="entry name" value="ANK_REPEAT"/>
    <property type="match status" value="1"/>
</dbReference>
<keyword evidence="7" id="KW-1185">Reference proteome</keyword>
<feature type="region of interest" description="Disordered" evidence="4">
    <location>
        <begin position="297"/>
        <end position="324"/>
    </location>
</feature>
<gene>
    <name evidence="6" type="ORF">MAR_006547</name>
</gene>
<dbReference type="InterPro" id="IPR013083">
    <property type="entry name" value="Znf_RING/FYVE/PHD"/>
</dbReference>
<evidence type="ECO:0000256" key="4">
    <source>
        <dbReference type="SAM" id="MobiDB-lite"/>
    </source>
</evidence>
<dbReference type="SUPFAM" id="SSF48403">
    <property type="entry name" value="Ankyrin repeat"/>
    <property type="match status" value="1"/>
</dbReference>
<dbReference type="CDD" id="cd17720">
    <property type="entry name" value="BRCT_Bard1_rpt2"/>
    <property type="match status" value="1"/>
</dbReference>
<protein>
    <submittedName>
        <fullName evidence="6">BARD1-like protein</fullName>
    </submittedName>
</protein>
<dbReference type="SUPFAM" id="SSF57850">
    <property type="entry name" value="RING/U-box"/>
    <property type="match status" value="1"/>
</dbReference>
<dbReference type="PROSITE" id="PS50172">
    <property type="entry name" value="BRCT"/>
    <property type="match status" value="2"/>
</dbReference>
<dbReference type="PANTHER" id="PTHR24171:SF8">
    <property type="entry name" value="BRCA1-ASSOCIATED RING DOMAIN PROTEIN 1"/>
    <property type="match status" value="1"/>
</dbReference>
<dbReference type="Proteomes" id="UP001164746">
    <property type="component" value="Chromosome 1"/>
</dbReference>
<name>A0ABY7DAI7_MYAAR</name>
<sequence>MAGNSITLFAVSPVTLGGCEHIFCSLCCETYLGGSCPVCNIPADVRDADVDRQLFTLASLCRSLRQVLDRDGQQLCGSIHQVLDSDGQQEMDMGQGSSDVPIQCTPNQPIPGCKSHVGHNHVIQNEPIDNTELSGEIENRNKKKRKTRTSSSLEVTASIYKPSPGFEKSKPITSTKKSKPFRNTTSSNGGRDLPSDQTSTTQFYECDSDENDLEMVKHTESKQLKDKRKTQGMNKDKDQRLEKGRIAGAVSDRKTRLRHSLDTGLAKTKKTIDGIGEKSEKGLDVENMESFVNTCTTLRRRSSRKNSSGTNNLKGPEENESENIITSKSIIKETSSQKGNNKSVISTKTVNISKKWEKLALESEKLESEKVGTFKTEGEKTCSKKSHRRASQGAVEDQFGGPVSSKKARTAARPLDGRDGTKPAAKPDQSQTPVAERKIGEKRNSLTPSTPVGRLASKSQGLTLSPALNKRNAKGETQLQVAVIKHEACNHGYLDLVELLLDSGAMINVPGLENDTPLHDSVTNSRLDCVKMLVSRGASLTVRNMHGQTAVDLAQTERMREALRTPVISQAVMEAEQPVDVLEYQAPCLLGTGLSREEKVQLQKTVTQLHVKLADDISPQVTHIVTKVNSEGMCPRTIKTVIGILTGKWIVNMDWIETSLQMGSLVYEEAFEVPGTSLYPGSLAPSKGRKNRQQQLPGLFDGCKFYFSGSFEFAVPSKEDLTRIITSGGGSILSREPKQGHLDNDLVKVPYHADPSGDLGHCCVYVIYENLNGLAPIKTKYICSVTSAWIMDSASNFRLTPLSSVG</sequence>
<feature type="compositionally biased region" description="Basic and acidic residues" evidence="4">
    <location>
        <begin position="367"/>
        <end position="382"/>
    </location>
</feature>
<feature type="region of interest" description="Disordered" evidence="4">
    <location>
        <begin position="367"/>
        <end position="461"/>
    </location>
</feature>
<dbReference type="EMBL" id="CP111012">
    <property type="protein sequence ID" value="WAQ94076.1"/>
    <property type="molecule type" value="Genomic_DNA"/>
</dbReference>
<proteinExistence type="predicted"/>
<dbReference type="Pfam" id="PF00533">
    <property type="entry name" value="BRCT"/>
    <property type="match status" value="1"/>
</dbReference>
<feature type="domain" description="BRCT" evidence="5">
    <location>
        <begin position="695"/>
        <end position="806"/>
    </location>
</feature>
<organism evidence="6 7">
    <name type="scientific">Mya arenaria</name>
    <name type="common">Soft-shell clam</name>
    <dbReference type="NCBI Taxonomy" id="6604"/>
    <lineage>
        <taxon>Eukaryota</taxon>
        <taxon>Metazoa</taxon>
        <taxon>Spiralia</taxon>
        <taxon>Lophotrochozoa</taxon>
        <taxon>Mollusca</taxon>
        <taxon>Bivalvia</taxon>
        <taxon>Autobranchia</taxon>
        <taxon>Heteroconchia</taxon>
        <taxon>Euheterodonta</taxon>
        <taxon>Imparidentia</taxon>
        <taxon>Neoheterodontei</taxon>
        <taxon>Myida</taxon>
        <taxon>Myoidea</taxon>
        <taxon>Myidae</taxon>
        <taxon>Mya</taxon>
    </lineage>
</organism>
<evidence type="ECO:0000313" key="7">
    <source>
        <dbReference type="Proteomes" id="UP001164746"/>
    </source>
</evidence>
<evidence type="ECO:0000256" key="2">
    <source>
        <dbReference type="ARBA" id="ARBA00023043"/>
    </source>
</evidence>
<dbReference type="SMART" id="SM00292">
    <property type="entry name" value="BRCT"/>
    <property type="match status" value="2"/>
</dbReference>
<dbReference type="SUPFAM" id="SSF52113">
    <property type="entry name" value="BRCT domain"/>
    <property type="match status" value="2"/>
</dbReference>
<evidence type="ECO:0000256" key="1">
    <source>
        <dbReference type="ARBA" id="ARBA00022737"/>
    </source>
</evidence>
<dbReference type="InterPro" id="IPR036420">
    <property type="entry name" value="BRCT_dom_sf"/>
</dbReference>
<feature type="repeat" description="ANK" evidence="3">
    <location>
        <begin position="513"/>
        <end position="545"/>
    </location>
</feature>
<evidence type="ECO:0000313" key="6">
    <source>
        <dbReference type="EMBL" id="WAQ94076.1"/>
    </source>
</evidence>
<dbReference type="InterPro" id="IPR001357">
    <property type="entry name" value="BRCT_dom"/>
</dbReference>
<feature type="region of interest" description="Disordered" evidence="4">
    <location>
        <begin position="125"/>
        <end position="201"/>
    </location>
</feature>
<accession>A0ABY7DAI7</accession>
<dbReference type="InterPro" id="IPR036770">
    <property type="entry name" value="Ankyrin_rpt-contain_sf"/>
</dbReference>
<dbReference type="InterPro" id="IPR039503">
    <property type="entry name" value="BARD1_Znf-RING"/>
</dbReference>
<evidence type="ECO:0000259" key="5">
    <source>
        <dbReference type="PROSITE" id="PS50172"/>
    </source>
</evidence>
<dbReference type="PROSITE" id="PS50297">
    <property type="entry name" value="ANK_REP_REGION"/>
    <property type="match status" value="1"/>
</dbReference>
<feature type="compositionally biased region" description="Polar residues" evidence="4">
    <location>
        <begin position="181"/>
        <end position="201"/>
    </location>
</feature>
<dbReference type="PANTHER" id="PTHR24171">
    <property type="entry name" value="ANKYRIN REPEAT DOMAIN-CONTAINING PROTEIN 39-RELATED"/>
    <property type="match status" value="1"/>
</dbReference>
<dbReference type="Gene3D" id="3.40.50.10190">
    <property type="entry name" value="BRCT domain"/>
    <property type="match status" value="2"/>
</dbReference>
<dbReference type="Pfam" id="PF14835">
    <property type="entry name" value="zf-RING_6"/>
    <property type="match status" value="1"/>
</dbReference>
<reference evidence="6" key="1">
    <citation type="submission" date="2022-11" db="EMBL/GenBank/DDBJ databases">
        <title>Centuries of genome instability and evolution in soft-shell clam transmissible cancer (bioRxiv).</title>
        <authorList>
            <person name="Hart S.F.M."/>
            <person name="Yonemitsu M.A."/>
            <person name="Giersch R.M."/>
            <person name="Beal B.F."/>
            <person name="Arriagada G."/>
            <person name="Davis B.W."/>
            <person name="Ostrander E.A."/>
            <person name="Goff S.P."/>
            <person name="Metzger M.J."/>
        </authorList>
    </citation>
    <scope>NUCLEOTIDE SEQUENCE</scope>
    <source>
        <strain evidence="6">MELC-2E11</strain>
        <tissue evidence="6">Siphon/mantle</tissue>
    </source>
</reference>
<evidence type="ECO:0000256" key="3">
    <source>
        <dbReference type="PROSITE-ProRule" id="PRU00023"/>
    </source>
</evidence>
<dbReference type="Gene3D" id="1.25.40.20">
    <property type="entry name" value="Ankyrin repeat-containing domain"/>
    <property type="match status" value="1"/>
</dbReference>